<feature type="compositionally biased region" description="Acidic residues" evidence="1">
    <location>
        <begin position="286"/>
        <end position="297"/>
    </location>
</feature>
<dbReference type="SUPFAM" id="SSF54184">
    <property type="entry name" value="Penicillin-binding protein 2x (pbp-2x), c-terminal domain"/>
    <property type="match status" value="1"/>
</dbReference>
<feature type="domain" description="PASTA" evidence="3">
    <location>
        <begin position="45"/>
        <end position="111"/>
    </location>
</feature>
<dbReference type="Pfam" id="PF03793">
    <property type="entry name" value="PASTA"/>
    <property type="match status" value="2"/>
</dbReference>
<feature type="compositionally biased region" description="Basic and acidic residues" evidence="1">
    <location>
        <begin position="273"/>
        <end position="285"/>
    </location>
</feature>
<accession>A0A0Q4B3S7</accession>
<reference evidence="4" key="1">
    <citation type="submission" date="2015-08" db="EMBL/GenBank/DDBJ databases">
        <title>Candidatus Bacteriodes Periocalifornicus.</title>
        <authorList>
            <person name="McLean J.S."/>
            <person name="Kelley S."/>
        </authorList>
    </citation>
    <scope>NUCLEOTIDE SEQUENCE [LARGE SCALE GENOMIC DNA]</scope>
    <source>
        <strain evidence="4">12B</strain>
    </source>
</reference>
<keyword evidence="5" id="KW-1185">Reference proteome</keyword>
<keyword evidence="2" id="KW-1133">Transmembrane helix</keyword>
<dbReference type="EMBL" id="LIIK01000032">
    <property type="protein sequence ID" value="KQM08546.1"/>
    <property type="molecule type" value="Genomic_DNA"/>
</dbReference>
<dbReference type="CDD" id="cd06577">
    <property type="entry name" value="PASTA_pknB"/>
    <property type="match status" value="2"/>
</dbReference>
<feature type="transmembrane region" description="Helical" evidence="2">
    <location>
        <begin position="21"/>
        <end position="41"/>
    </location>
</feature>
<name>A0A0Q4B3S7_9BACT</name>
<dbReference type="STRING" id="1702214.AL399_06675"/>
<evidence type="ECO:0000259" key="3">
    <source>
        <dbReference type="PROSITE" id="PS51178"/>
    </source>
</evidence>
<dbReference type="PROSITE" id="PS51178">
    <property type="entry name" value="PASTA"/>
    <property type="match status" value="2"/>
</dbReference>
<keyword evidence="2" id="KW-0812">Transmembrane</keyword>
<dbReference type="SMART" id="SM00740">
    <property type="entry name" value="PASTA"/>
    <property type="match status" value="2"/>
</dbReference>
<gene>
    <name evidence="4" type="ORF">AL399_06675</name>
</gene>
<evidence type="ECO:0000313" key="5">
    <source>
        <dbReference type="Proteomes" id="UP000054172"/>
    </source>
</evidence>
<feature type="region of interest" description="Disordered" evidence="1">
    <location>
        <begin position="267"/>
        <end position="297"/>
    </location>
</feature>
<organism evidence="4 5">
    <name type="scientific">Candidatus [Bacteroides] periocalifornicus</name>
    <dbReference type="NCBI Taxonomy" id="1702214"/>
    <lineage>
        <taxon>Bacteria</taxon>
        <taxon>Pseudomonadati</taxon>
        <taxon>Bacteroidota</taxon>
    </lineage>
</organism>
<evidence type="ECO:0000256" key="2">
    <source>
        <dbReference type="SAM" id="Phobius"/>
    </source>
</evidence>
<dbReference type="Proteomes" id="UP000054172">
    <property type="component" value="Unassembled WGS sequence"/>
</dbReference>
<protein>
    <recommendedName>
        <fullName evidence="3">PASTA domain-containing protein</fullName>
    </recommendedName>
</protein>
<keyword evidence="2" id="KW-0472">Membrane</keyword>
<sequence length="297" mass="32321">MWKVIRFLQRMWQIPYVKHPVLGVLLLVVLIVGSFLFLNLFTRHGAEYPVPNLVGESLADAEGLVKNLRLRLEVSDSTYIITKRPGEILDQQPRAGEMVKKGRRIILSINALSPQLVVVPNLVGETIRQALIVLEQAGLTVGRLSFTPDIAINNVLAQNFKGVAIAPGDSIPKGSSLDLVLGNGFSGAVTAMPEIQGFTLAEARNALAAVSMNVGRVTFDETVKDLSDSLTAKVYSTSPRYTGHDNLPLGARADLWLTLNASRIAASAITSPDEPKPVEEARDTSPEEENEDLEFDQ</sequence>
<evidence type="ECO:0000256" key="1">
    <source>
        <dbReference type="SAM" id="MobiDB-lite"/>
    </source>
</evidence>
<evidence type="ECO:0000313" key="4">
    <source>
        <dbReference type="EMBL" id="KQM08546.1"/>
    </source>
</evidence>
<dbReference type="PATRIC" id="fig|1702214.3.peg.642"/>
<dbReference type="InterPro" id="IPR005543">
    <property type="entry name" value="PASTA_dom"/>
</dbReference>
<proteinExistence type="predicted"/>
<comment type="caution">
    <text evidence="4">The sequence shown here is derived from an EMBL/GenBank/DDBJ whole genome shotgun (WGS) entry which is preliminary data.</text>
</comment>
<dbReference type="Gene3D" id="3.30.10.20">
    <property type="match status" value="2"/>
</dbReference>
<dbReference type="AlphaFoldDB" id="A0A0Q4B3S7"/>
<feature type="domain" description="PASTA" evidence="3">
    <location>
        <begin position="113"/>
        <end position="183"/>
    </location>
</feature>